<proteinExistence type="inferred from homology"/>
<dbReference type="Gene3D" id="1.25.40.10">
    <property type="entry name" value="Tetratricopeptide repeat domain"/>
    <property type="match status" value="2"/>
</dbReference>
<dbReference type="PANTHER" id="PTHR47691:SF3">
    <property type="entry name" value="HTH-TYPE TRANSCRIPTIONAL REGULATOR RV0890C-RELATED"/>
    <property type="match status" value="1"/>
</dbReference>
<dbReference type="Pfam" id="PF25872">
    <property type="entry name" value="HTH_77"/>
    <property type="match status" value="1"/>
</dbReference>
<feature type="DNA-binding region" description="OmpR/PhoB-type" evidence="3">
    <location>
        <begin position="1"/>
        <end position="126"/>
    </location>
</feature>
<comment type="similarity">
    <text evidence="1">Belongs to the AfsR/DnrI/RedD regulatory family.</text>
</comment>
<dbReference type="Pfam" id="PF00486">
    <property type="entry name" value="Trans_reg_C"/>
    <property type="match status" value="1"/>
</dbReference>
<dbReference type="Proteomes" id="UP000576393">
    <property type="component" value="Unassembled WGS sequence"/>
</dbReference>
<dbReference type="Gene3D" id="3.40.50.300">
    <property type="entry name" value="P-loop containing nucleotide triphosphate hydrolases"/>
    <property type="match status" value="1"/>
</dbReference>
<evidence type="ECO:0000256" key="2">
    <source>
        <dbReference type="ARBA" id="ARBA00023125"/>
    </source>
</evidence>
<feature type="region of interest" description="Disordered" evidence="4">
    <location>
        <begin position="711"/>
        <end position="734"/>
    </location>
</feature>
<evidence type="ECO:0000256" key="3">
    <source>
        <dbReference type="PROSITE-ProRule" id="PRU01091"/>
    </source>
</evidence>
<evidence type="ECO:0000256" key="4">
    <source>
        <dbReference type="SAM" id="MobiDB-lite"/>
    </source>
</evidence>
<dbReference type="GO" id="GO:0003677">
    <property type="term" value="F:DNA binding"/>
    <property type="evidence" value="ECO:0007669"/>
    <property type="project" value="UniProtKB-UniRule"/>
</dbReference>
<dbReference type="SUPFAM" id="SSF52540">
    <property type="entry name" value="P-loop containing nucleoside triphosphate hydrolases"/>
    <property type="match status" value="1"/>
</dbReference>
<dbReference type="GO" id="GO:0006355">
    <property type="term" value="P:regulation of DNA-templated transcription"/>
    <property type="evidence" value="ECO:0007669"/>
    <property type="project" value="InterPro"/>
</dbReference>
<keyword evidence="7" id="KW-1185">Reference proteome</keyword>
<dbReference type="InterPro" id="IPR011990">
    <property type="entry name" value="TPR-like_helical_dom_sf"/>
</dbReference>
<dbReference type="CDD" id="cd15831">
    <property type="entry name" value="BTAD"/>
    <property type="match status" value="1"/>
</dbReference>
<dbReference type="PRINTS" id="PR00364">
    <property type="entry name" value="DISEASERSIST"/>
</dbReference>
<feature type="region of interest" description="Disordered" evidence="4">
    <location>
        <begin position="81"/>
        <end position="118"/>
    </location>
</feature>
<feature type="compositionally biased region" description="Low complexity" evidence="4">
    <location>
        <begin position="724"/>
        <end position="734"/>
    </location>
</feature>
<accession>A0A852UU64</accession>
<dbReference type="InterPro" id="IPR036388">
    <property type="entry name" value="WH-like_DNA-bd_sf"/>
</dbReference>
<dbReference type="AlphaFoldDB" id="A0A852UU64"/>
<dbReference type="InterPro" id="IPR016032">
    <property type="entry name" value="Sig_transdc_resp-reg_C-effctor"/>
</dbReference>
<dbReference type="EMBL" id="JACCCO010000001">
    <property type="protein sequence ID" value="NYF41227.1"/>
    <property type="molecule type" value="Genomic_DNA"/>
</dbReference>
<comment type="caution">
    <text evidence="6">The sequence shown here is derived from an EMBL/GenBank/DDBJ whole genome shotgun (WGS) entry which is preliminary data.</text>
</comment>
<evidence type="ECO:0000313" key="6">
    <source>
        <dbReference type="EMBL" id="NYF41227.1"/>
    </source>
</evidence>
<dbReference type="GO" id="GO:0000160">
    <property type="term" value="P:phosphorelay signal transduction system"/>
    <property type="evidence" value="ECO:0007669"/>
    <property type="project" value="InterPro"/>
</dbReference>
<dbReference type="InterPro" id="IPR027417">
    <property type="entry name" value="P-loop_NTPase"/>
</dbReference>
<dbReference type="Pfam" id="PF03704">
    <property type="entry name" value="BTAD"/>
    <property type="match status" value="1"/>
</dbReference>
<dbReference type="SMART" id="SM00862">
    <property type="entry name" value="Trans_reg_C"/>
    <property type="match status" value="1"/>
</dbReference>
<dbReference type="SMART" id="SM01043">
    <property type="entry name" value="BTAD"/>
    <property type="match status" value="1"/>
</dbReference>
<dbReference type="PANTHER" id="PTHR47691">
    <property type="entry name" value="REGULATOR-RELATED"/>
    <property type="match status" value="1"/>
</dbReference>
<feature type="domain" description="OmpR/PhoB-type" evidence="5">
    <location>
        <begin position="1"/>
        <end position="126"/>
    </location>
</feature>
<dbReference type="RefSeq" id="WP_179821836.1">
    <property type="nucleotide sequence ID" value="NZ_JACCCO010000001.1"/>
</dbReference>
<organism evidence="6 7">
    <name type="scientific">Streptosporangium sandarakinum</name>
    <dbReference type="NCBI Taxonomy" id="1260955"/>
    <lineage>
        <taxon>Bacteria</taxon>
        <taxon>Bacillati</taxon>
        <taxon>Actinomycetota</taxon>
        <taxon>Actinomycetes</taxon>
        <taxon>Streptosporangiales</taxon>
        <taxon>Streptosporangiaceae</taxon>
        <taxon>Streptosporangium</taxon>
    </lineage>
</organism>
<dbReference type="GO" id="GO:0016887">
    <property type="term" value="F:ATP hydrolysis activity"/>
    <property type="evidence" value="ECO:0007669"/>
    <property type="project" value="InterPro"/>
</dbReference>
<evidence type="ECO:0000256" key="1">
    <source>
        <dbReference type="ARBA" id="ARBA00005820"/>
    </source>
</evidence>
<dbReference type="InterPro" id="IPR005158">
    <property type="entry name" value="BTAD"/>
</dbReference>
<name>A0A852UU64_9ACTN</name>
<dbReference type="SUPFAM" id="SSF46894">
    <property type="entry name" value="C-terminal effector domain of the bipartite response regulators"/>
    <property type="match status" value="1"/>
</dbReference>
<reference evidence="6 7" key="1">
    <citation type="submission" date="2020-07" db="EMBL/GenBank/DDBJ databases">
        <title>Sequencing the genomes of 1000 actinobacteria strains.</title>
        <authorList>
            <person name="Klenk H.-P."/>
        </authorList>
    </citation>
    <scope>NUCLEOTIDE SEQUENCE [LARGE SCALE GENOMIC DNA]</scope>
    <source>
        <strain evidence="6 7">DSM 45763</strain>
    </source>
</reference>
<dbReference type="PROSITE" id="PS51755">
    <property type="entry name" value="OMPR_PHOB"/>
    <property type="match status" value="1"/>
</dbReference>
<dbReference type="Pfam" id="PF13401">
    <property type="entry name" value="AAA_22"/>
    <property type="match status" value="1"/>
</dbReference>
<dbReference type="Gene3D" id="1.10.10.10">
    <property type="entry name" value="Winged helix-like DNA-binding domain superfamily/Winged helix DNA-binding domain"/>
    <property type="match status" value="1"/>
</dbReference>
<evidence type="ECO:0000313" key="7">
    <source>
        <dbReference type="Proteomes" id="UP000576393"/>
    </source>
</evidence>
<gene>
    <name evidence="6" type="ORF">HDA43_003386</name>
</gene>
<dbReference type="InterPro" id="IPR001867">
    <property type="entry name" value="OmpR/PhoB-type_DNA-bd"/>
</dbReference>
<protein>
    <submittedName>
        <fullName evidence="6">Putative ATPase/DNA-binding SARP family transcriptional activator</fullName>
    </submittedName>
</protein>
<dbReference type="InterPro" id="IPR058852">
    <property type="entry name" value="HTH_77"/>
</dbReference>
<dbReference type="InterPro" id="IPR049945">
    <property type="entry name" value="AAA_22"/>
</dbReference>
<keyword evidence="2 3" id="KW-0238">DNA-binding</keyword>
<feature type="region of interest" description="Disordered" evidence="4">
    <location>
        <begin position="289"/>
        <end position="323"/>
    </location>
</feature>
<sequence>MRFGILGPTEVRLTGGRPVPVGGPRLRALLVLLLLTPGRVVTTARLIDGLYGADPPAGAGNALQAQISRLRHLLDAADAGGGTAGAVGDDPDGGTGSGTDDDVDGTADGSGGGMVTRHPAGYRLAVPPEAVDAHRFERLARQGRAALVSGEHERAGVLLGEALGLWRGPALADVLDAPFAAAAAARLEEARIAVAEDHAEARLALGRRREPTADLRTLVTDLRELVTAHPLRERPRGQLMRALYACGRQAEALAVYEDVRTRLADELGADPSPELSAIHLSVLRAALPVPGPDVPPAGDRGPSGDLPSAGDRSPPSGDGVTARAGVPAQLTPLVGRADELARIRGLLTGARLVTLTGPGGTGKTRLAVEAAAHGHDDVCFVELAPLTDGAAVPHAVLGALGLHQPGMLPTPGGAVPDPVARMVAALAERRTLLVLDNCEHVVEAAAALAAGLLGGCPGLRVLATSREPLGITGETLCPVPPLALPPPETPAAEALGFPAVRLFAERAAAVRPGYAVESEADAVLRVCRALDGLPLAIELAAARLRSLTAAEVAARLDDRFRLLSRGSRTAQPRHRTLRAAVEWSWDLLGEDERTMAGRLTVFAGGATLEAVERVTGLPDAIDLLAGLVDKSLVEVVGDRYRMLDTIRAFCAERLAEAGEEEALRRAHGEYFLGLAESADPHLRDAGQLEWLRRLDREYEDLRAAMHRAVLPPGAPGFPGSPETSGPAGSSRSLGSRGSFDPVFALRLLSALTPYWWLRGLRGEAAAPARRLLGRIGLHPPAGAEEEYALCVFLAASAGGYDPGLKPHVEAARSILAGLDGMPRQPFALVVQAVVLGLPDEDHHLRSIRRMDRLGPDPWTRALINFGLGYHWWSNGRPVEAERGFEAALENSRSIGDRWGTVTALTSLAELAIWRRDDGRAAGLVGEAMSLAEELGATTDLADLLCRRAELDVRAGDLDGARAGYERAAGFARRAGDPAALAGARLGLGEVARIRGDLTEARACYKAALAGCDLEGHLAEEVRGRLRIALGRLAEMEGDAREALDRHLSVLSGTAWRRNPPLAALAAEGLAGVALLEGDGERAAFLLGLGVALCGASAPDGPNDPDIARVGAGARSLVGDARFEAAHRRGGGLTVGRALAALDRIRAGGGLPSTSGR</sequence>
<evidence type="ECO:0000259" key="5">
    <source>
        <dbReference type="PROSITE" id="PS51755"/>
    </source>
</evidence>
<dbReference type="SUPFAM" id="SSF48452">
    <property type="entry name" value="TPR-like"/>
    <property type="match status" value="2"/>
</dbReference>